<dbReference type="STRING" id="1211777.BN77_4324"/>
<evidence type="ECO:0000313" key="2">
    <source>
        <dbReference type="Proteomes" id="UP000009319"/>
    </source>
</evidence>
<name>K0PZL1_9HYPH</name>
<keyword evidence="2" id="KW-1185">Reference proteome</keyword>
<sequence length="119" mass="13966">MEAYHALKRVVNFNRQGEIRDGWPDGQQHECWPQLLTAIIHSNAWKPGEVTEQIDGGEQTDLWLLPHVSLLGRGAYYPYRKTPMAAVKVVYRPLRQTRPLWTSKARLRRYTVYQKQYNG</sequence>
<organism evidence="1 2">
    <name type="scientific">Rhizobium mesoamericanum STM3625</name>
    <dbReference type="NCBI Taxonomy" id="1211777"/>
    <lineage>
        <taxon>Bacteria</taxon>
        <taxon>Pseudomonadati</taxon>
        <taxon>Pseudomonadota</taxon>
        <taxon>Alphaproteobacteria</taxon>
        <taxon>Hyphomicrobiales</taxon>
        <taxon>Rhizobiaceae</taxon>
        <taxon>Rhizobium/Agrobacterium group</taxon>
        <taxon>Rhizobium</taxon>
    </lineage>
</organism>
<dbReference type="EMBL" id="CANI01000028">
    <property type="protein sequence ID" value="CCM77265.1"/>
    <property type="molecule type" value="Genomic_DNA"/>
</dbReference>
<gene>
    <name evidence="1" type="ORF">BN77_4324</name>
</gene>
<comment type="caution">
    <text evidence="1">The sequence shown here is derived from an EMBL/GenBank/DDBJ whole genome shotgun (WGS) entry which is preliminary data.</text>
</comment>
<accession>K0PZL1</accession>
<dbReference type="AlphaFoldDB" id="K0PZL1"/>
<dbReference type="HOGENOM" id="CLU_2059522_0_0_5"/>
<proteinExistence type="predicted"/>
<dbReference type="Proteomes" id="UP000009319">
    <property type="component" value="Unassembled WGS sequence"/>
</dbReference>
<protein>
    <submittedName>
        <fullName evidence="1">Uncharacterized protein</fullName>
    </submittedName>
</protein>
<evidence type="ECO:0000313" key="1">
    <source>
        <dbReference type="EMBL" id="CCM77265.1"/>
    </source>
</evidence>
<reference evidence="1 2" key="1">
    <citation type="journal article" date="2013" name="Genome Announc.">
        <title>Draft Genome Sequence of Rhizobium mesoamericanum STM3625, a Nitrogen-Fixing Symbiont of Mimosa pudica Isolated in French Guiana (South America).</title>
        <authorList>
            <person name="Moulin L."/>
            <person name="Mornico D."/>
            <person name="Melkonian R."/>
            <person name="Klonowska A."/>
        </authorList>
    </citation>
    <scope>NUCLEOTIDE SEQUENCE [LARGE SCALE GENOMIC DNA]</scope>
    <source>
        <strain evidence="1 2">STM3625</strain>
    </source>
</reference>